<dbReference type="AlphaFoldDB" id="A0A095WZ76"/>
<dbReference type="OrthoDB" id="9814637at2"/>
<dbReference type="InterPro" id="IPR051906">
    <property type="entry name" value="TolC-like"/>
</dbReference>
<dbReference type="PROSITE" id="PS51123">
    <property type="entry name" value="OMPA_2"/>
    <property type="match status" value="1"/>
</dbReference>
<comment type="similarity">
    <text evidence="2">Belongs to the outer membrane factor (OMF) (TC 1.B.17) family.</text>
</comment>
<dbReference type="EMBL" id="AUVB01000042">
    <property type="protein sequence ID" value="KGE03944.1"/>
    <property type="molecule type" value="Genomic_DNA"/>
</dbReference>
<evidence type="ECO:0000313" key="14">
    <source>
        <dbReference type="Proteomes" id="UP000029640"/>
    </source>
</evidence>
<keyword evidence="11" id="KW-0732">Signal</keyword>
<reference evidence="13 14" key="1">
    <citation type="journal article" date="2014" name="Genome Announc.">
        <title>Genome Sequence of Gammaproteobacterial Pseudohaliea rubra Type Strain DSM 19751, Isolated from Coastal Seawater of the Mediterranean Sea.</title>
        <authorList>
            <person name="Spring S."/>
            <person name="Fiebig A."/>
            <person name="Riedel T."/>
            <person name="Goker M."/>
            <person name="Klenk H.P."/>
        </authorList>
    </citation>
    <scope>NUCLEOTIDE SEQUENCE [LARGE SCALE GENOMIC DNA]</scope>
    <source>
        <strain evidence="13 14">DSM 19751</strain>
    </source>
</reference>
<dbReference type="SUPFAM" id="SSF103088">
    <property type="entry name" value="OmpA-like"/>
    <property type="match status" value="1"/>
</dbReference>
<evidence type="ECO:0000256" key="5">
    <source>
        <dbReference type="ARBA" id="ARBA00022692"/>
    </source>
</evidence>
<feature type="signal peptide" evidence="11">
    <location>
        <begin position="1"/>
        <end position="26"/>
    </location>
</feature>
<keyword evidence="14" id="KW-1185">Reference proteome</keyword>
<feature type="region of interest" description="Disordered" evidence="10">
    <location>
        <begin position="599"/>
        <end position="619"/>
    </location>
</feature>
<keyword evidence="6 8" id="KW-0472">Membrane</keyword>
<dbReference type="PRINTS" id="PR01021">
    <property type="entry name" value="OMPADOMAIN"/>
</dbReference>
<keyword evidence="5" id="KW-0812">Transmembrane</keyword>
<dbReference type="InterPro" id="IPR036737">
    <property type="entry name" value="OmpA-like_sf"/>
</dbReference>
<dbReference type="STRING" id="1265313.HRUBRA_01449"/>
<dbReference type="Gene3D" id="1.20.1600.10">
    <property type="entry name" value="Outer membrane efflux proteins (OEP)"/>
    <property type="match status" value="1"/>
</dbReference>
<gene>
    <name evidence="13" type="ORF">HRUBRA_01449</name>
</gene>
<feature type="domain" description="OmpA-like" evidence="12">
    <location>
        <begin position="510"/>
        <end position="627"/>
    </location>
</feature>
<dbReference type="Proteomes" id="UP000029640">
    <property type="component" value="Unassembled WGS sequence"/>
</dbReference>
<keyword evidence="4" id="KW-1134">Transmembrane beta strand</keyword>
<dbReference type="InterPro" id="IPR006664">
    <property type="entry name" value="OMP_bac"/>
</dbReference>
<evidence type="ECO:0000256" key="7">
    <source>
        <dbReference type="ARBA" id="ARBA00023237"/>
    </source>
</evidence>
<dbReference type="GO" id="GO:0009279">
    <property type="term" value="C:cell outer membrane"/>
    <property type="evidence" value="ECO:0007669"/>
    <property type="project" value="UniProtKB-SubCell"/>
</dbReference>
<dbReference type="eggNOG" id="COG1538">
    <property type="taxonomic scope" value="Bacteria"/>
</dbReference>
<dbReference type="PANTHER" id="PTHR30026">
    <property type="entry name" value="OUTER MEMBRANE PROTEIN TOLC"/>
    <property type="match status" value="1"/>
</dbReference>
<name>A0A095WZ76_9GAMM</name>
<evidence type="ECO:0000256" key="2">
    <source>
        <dbReference type="ARBA" id="ARBA00007613"/>
    </source>
</evidence>
<feature type="coiled-coil region" evidence="9">
    <location>
        <begin position="353"/>
        <end position="380"/>
    </location>
</feature>
<keyword evidence="9" id="KW-0175">Coiled coil</keyword>
<dbReference type="NCBIfam" id="TIGR01844">
    <property type="entry name" value="type_I_sec_TolC"/>
    <property type="match status" value="1"/>
</dbReference>
<dbReference type="InterPro" id="IPR006665">
    <property type="entry name" value="OmpA-like"/>
</dbReference>
<dbReference type="PATRIC" id="fig|1265313.6.peg.1433"/>
<organism evidence="13 14">
    <name type="scientific">Pseudohaliea rubra DSM 19751</name>
    <dbReference type="NCBI Taxonomy" id="1265313"/>
    <lineage>
        <taxon>Bacteria</taxon>
        <taxon>Pseudomonadati</taxon>
        <taxon>Pseudomonadota</taxon>
        <taxon>Gammaproteobacteria</taxon>
        <taxon>Cellvibrionales</taxon>
        <taxon>Halieaceae</taxon>
        <taxon>Pseudohaliea</taxon>
    </lineage>
</organism>
<accession>A0A095WZ76</accession>
<dbReference type="PANTHER" id="PTHR30026:SF22">
    <property type="entry name" value="OUTER MEMBRANE EFFLUX PROTEIN"/>
    <property type="match status" value="1"/>
</dbReference>
<evidence type="ECO:0000256" key="10">
    <source>
        <dbReference type="SAM" id="MobiDB-lite"/>
    </source>
</evidence>
<dbReference type="RefSeq" id="WP_052094373.1">
    <property type="nucleotide sequence ID" value="NZ_KN234751.1"/>
</dbReference>
<evidence type="ECO:0000256" key="3">
    <source>
        <dbReference type="ARBA" id="ARBA00022448"/>
    </source>
</evidence>
<comment type="subcellular location">
    <subcellularLocation>
        <location evidence="1">Cell outer membrane</location>
    </subcellularLocation>
</comment>
<dbReference type="GO" id="GO:1990281">
    <property type="term" value="C:efflux pump complex"/>
    <property type="evidence" value="ECO:0007669"/>
    <property type="project" value="TreeGrafter"/>
</dbReference>
<feature type="chain" id="PRO_5001921001" evidence="11">
    <location>
        <begin position="27"/>
        <end position="627"/>
    </location>
</feature>
<proteinExistence type="inferred from homology"/>
<evidence type="ECO:0000256" key="1">
    <source>
        <dbReference type="ARBA" id="ARBA00004442"/>
    </source>
</evidence>
<dbReference type="HOGENOM" id="CLU_012817_0_0_6"/>
<evidence type="ECO:0000256" key="4">
    <source>
        <dbReference type="ARBA" id="ARBA00022452"/>
    </source>
</evidence>
<dbReference type="GO" id="GO:0015562">
    <property type="term" value="F:efflux transmembrane transporter activity"/>
    <property type="evidence" value="ECO:0007669"/>
    <property type="project" value="InterPro"/>
</dbReference>
<evidence type="ECO:0000256" key="11">
    <source>
        <dbReference type="SAM" id="SignalP"/>
    </source>
</evidence>
<comment type="caution">
    <text evidence="13">The sequence shown here is derived from an EMBL/GenBank/DDBJ whole genome shotgun (WGS) entry which is preliminary data.</text>
</comment>
<evidence type="ECO:0000256" key="8">
    <source>
        <dbReference type="PROSITE-ProRule" id="PRU00473"/>
    </source>
</evidence>
<evidence type="ECO:0000256" key="6">
    <source>
        <dbReference type="ARBA" id="ARBA00023136"/>
    </source>
</evidence>
<keyword evidence="3" id="KW-0813">Transport</keyword>
<dbReference type="eggNOG" id="COG2885">
    <property type="taxonomic scope" value="Bacteria"/>
</dbReference>
<dbReference type="Gene3D" id="3.30.1330.60">
    <property type="entry name" value="OmpA-like domain"/>
    <property type="match status" value="1"/>
</dbReference>
<evidence type="ECO:0000259" key="12">
    <source>
        <dbReference type="PROSITE" id="PS51123"/>
    </source>
</evidence>
<sequence length="627" mass="69554">MSQLQHHAKRLLCAAIGIALAGQAVAQDVPTDFRSAVNQAVNSNPRVTAEYYNFEASRESERAARGGYLPSVDLSSEIGREQRDTPLVDLGSYTRDATRFTVTQMLFDGFETRNTVATRNFEKLSQYYNLRSISEAVGLEAAQAYLDTLRFQQLVTFAEDNYVYHRQIYNRIQERASGGVSQGVDLQQAEARIALAESNLVTELQNLHDVRARYQRVIGDLPAEGLSMPTLPDALIPALRGAALDVAYSRSPVINAAIENLRASQEFLNARNAPFMPRIDLRYRNEVEHDTDGFDGTYDEEAIELVMNYNLFRGGSDSARKREAYALYNAAMEERKQACINVRQETMIAFNDIQALTEQVQLLERNLASQDQTRRAYQDQFDIGQRTLLDLLDSQNEFFDTQRAYITAQTNLIAARAETLANMGLLLAALELDGLNAEQIEALKLDFSRDPDDENAQPLCPPEPPPGIDIDRASLFDRLDKRAANGGGATEESKAALAAMASGSSTFVPAGSNMYEAEVDVTFAIDSAEITSEFDEEIRRAGAFLREHPDVEAIIEGHTCNMGEESYNEWLSQQRADAVRSKLVEDYGVDPAQVVAVGRGEGAPKADNSTAEGRERNRRVEIVLSAN</sequence>
<protein>
    <submittedName>
        <fullName evidence="13">Agglutination protein</fullName>
    </submittedName>
</protein>
<dbReference type="Pfam" id="PF02321">
    <property type="entry name" value="OEP"/>
    <property type="match status" value="2"/>
</dbReference>
<evidence type="ECO:0000256" key="9">
    <source>
        <dbReference type="SAM" id="Coils"/>
    </source>
</evidence>
<keyword evidence="7" id="KW-0998">Cell outer membrane</keyword>
<dbReference type="InterPro" id="IPR010130">
    <property type="entry name" value="T1SS_OMP_TolC"/>
</dbReference>
<dbReference type="GO" id="GO:0015288">
    <property type="term" value="F:porin activity"/>
    <property type="evidence" value="ECO:0007669"/>
    <property type="project" value="TreeGrafter"/>
</dbReference>
<dbReference type="SUPFAM" id="SSF56954">
    <property type="entry name" value="Outer membrane efflux proteins (OEP)"/>
    <property type="match status" value="1"/>
</dbReference>
<dbReference type="CDD" id="cd07185">
    <property type="entry name" value="OmpA_C-like"/>
    <property type="match status" value="1"/>
</dbReference>
<dbReference type="InterPro" id="IPR003423">
    <property type="entry name" value="OMP_efflux"/>
</dbReference>
<dbReference type="Pfam" id="PF00691">
    <property type="entry name" value="OmpA"/>
    <property type="match status" value="1"/>
</dbReference>
<evidence type="ECO:0000313" key="13">
    <source>
        <dbReference type="EMBL" id="KGE03944.1"/>
    </source>
</evidence>